<proteinExistence type="inferred from homology"/>
<dbReference type="GO" id="GO:0019843">
    <property type="term" value="F:rRNA binding"/>
    <property type="evidence" value="ECO:0007669"/>
    <property type="project" value="UniProtKB-UniRule"/>
</dbReference>
<feature type="binding site" evidence="12">
    <location>
        <position position="123"/>
    </location>
    <ligand>
        <name>[4Fe-4S] cluster</name>
        <dbReference type="ChEBI" id="CHEBI:49883"/>
        <note>4Fe-4S-S-AdoMet</note>
    </ligand>
</feature>
<dbReference type="PIRSF" id="PIRSF006004">
    <property type="entry name" value="CHP00048"/>
    <property type="match status" value="1"/>
</dbReference>
<comment type="similarity">
    <text evidence="12">Belongs to the radical SAM superfamily. RlmN family.</text>
</comment>
<evidence type="ECO:0000256" key="6">
    <source>
        <dbReference type="ARBA" id="ARBA00022679"/>
    </source>
</evidence>
<comment type="caution">
    <text evidence="12">Lacks conserved residue(s) required for the propagation of feature annotation.</text>
</comment>
<keyword evidence="2 12" id="KW-0004">4Fe-4S</keyword>
<dbReference type="PROSITE" id="PS51918">
    <property type="entry name" value="RADICAL_SAM"/>
    <property type="match status" value="1"/>
</dbReference>
<dbReference type="GO" id="GO:0000049">
    <property type="term" value="F:tRNA binding"/>
    <property type="evidence" value="ECO:0007669"/>
    <property type="project" value="UniProtKB-UniRule"/>
</dbReference>
<evidence type="ECO:0000313" key="14">
    <source>
        <dbReference type="EMBL" id="QNB45989.1"/>
    </source>
</evidence>
<dbReference type="KEGG" id="tfr:BR63_06465"/>
<dbReference type="PANTHER" id="PTHR30544">
    <property type="entry name" value="23S RRNA METHYLTRANSFERASE"/>
    <property type="match status" value="1"/>
</dbReference>
<evidence type="ECO:0000256" key="7">
    <source>
        <dbReference type="ARBA" id="ARBA00022691"/>
    </source>
</evidence>
<dbReference type="SUPFAM" id="SSF102114">
    <property type="entry name" value="Radical SAM enzymes"/>
    <property type="match status" value="1"/>
</dbReference>
<keyword evidence="3 12" id="KW-0963">Cytoplasm</keyword>
<keyword evidence="8 12" id="KW-0819">tRNA processing</keyword>
<dbReference type="InterPro" id="IPR040072">
    <property type="entry name" value="Methyltransferase_A"/>
</dbReference>
<dbReference type="SFLD" id="SFLDF00275">
    <property type="entry name" value="adenosine_C2_methyltransferase"/>
    <property type="match status" value="1"/>
</dbReference>
<dbReference type="InterPro" id="IPR007197">
    <property type="entry name" value="rSAM"/>
</dbReference>
<feature type="binding site" evidence="12">
    <location>
        <position position="203"/>
    </location>
    <ligand>
        <name>S-adenosyl-L-methionine</name>
        <dbReference type="ChEBI" id="CHEBI:59789"/>
    </ligand>
</feature>
<keyword evidence="12" id="KW-1015">Disulfide bond</keyword>
<dbReference type="SFLD" id="SFLDS00029">
    <property type="entry name" value="Radical_SAM"/>
    <property type="match status" value="1"/>
</dbReference>
<comment type="subcellular location">
    <subcellularLocation>
        <location evidence="1 12">Cytoplasm</location>
    </subcellularLocation>
</comment>
<keyword evidence="15" id="KW-1185">Reference proteome</keyword>
<evidence type="ECO:0000256" key="5">
    <source>
        <dbReference type="ARBA" id="ARBA00022603"/>
    </source>
</evidence>
<dbReference type="EMBL" id="CP045798">
    <property type="protein sequence ID" value="QNB45989.1"/>
    <property type="molecule type" value="Genomic_DNA"/>
</dbReference>
<dbReference type="Pfam" id="PF21016">
    <property type="entry name" value="RlmN_N"/>
    <property type="match status" value="1"/>
</dbReference>
<keyword evidence="5 12" id="KW-0489">Methyltransferase</keyword>
<dbReference type="OrthoDB" id="9793973at2"/>
<dbReference type="RefSeq" id="WP_051965999.1">
    <property type="nucleotide sequence ID" value="NZ_CP045798.1"/>
</dbReference>
<gene>
    <name evidence="12 14" type="primary">rlmN</name>
    <name evidence="14" type="ORF">BR63_06465</name>
</gene>
<evidence type="ECO:0000313" key="15">
    <source>
        <dbReference type="Proteomes" id="UP000515847"/>
    </source>
</evidence>
<evidence type="ECO:0000256" key="2">
    <source>
        <dbReference type="ARBA" id="ARBA00022485"/>
    </source>
</evidence>
<keyword evidence="7 12" id="KW-0949">S-adenosyl-L-methionine</keyword>
<dbReference type="GO" id="GO:0070040">
    <property type="term" value="F:rRNA (adenine(2503)-C2-)-methyltransferase activity"/>
    <property type="evidence" value="ECO:0007669"/>
    <property type="project" value="UniProtKB-UniRule"/>
</dbReference>
<reference evidence="14 15" key="1">
    <citation type="journal article" date="2019" name="Front. Microbiol.">
        <title>Thermoanaerosceptrum fracticalcis gen. nov. sp. nov., a Novel Fumarate-Fermenting Microorganism From a Deep Fractured Carbonate Aquifer of the US Great Basin.</title>
        <authorList>
            <person name="Hamilton-Brehm S.D."/>
            <person name="Stewart L.E."/>
            <person name="Zavarin M."/>
            <person name="Caldwell M."/>
            <person name="Lawson P.A."/>
            <person name="Onstott T.C."/>
            <person name="Grzymski J."/>
            <person name="Neveux I."/>
            <person name="Lollar B.S."/>
            <person name="Russell C.E."/>
            <person name="Moser D.P."/>
        </authorList>
    </citation>
    <scope>NUCLEOTIDE SEQUENCE [LARGE SCALE GENOMIC DNA]</scope>
    <source>
        <strain evidence="14 15">DRI-13</strain>
    </source>
</reference>
<evidence type="ECO:0000259" key="13">
    <source>
        <dbReference type="PROSITE" id="PS51918"/>
    </source>
</evidence>
<comment type="catalytic activity">
    <reaction evidence="12">
        <text>adenosine(2503) in 23S rRNA + 2 reduced [2Fe-2S]-[ferredoxin] + 2 S-adenosyl-L-methionine = 2-methyladenosine(2503) in 23S rRNA + 5'-deoxyadenosine + L-methionine + 2 oxidized [2Fe-2S]-[ferredoxin] + S-adenosyl-L-homocysteine</text>
        <dbReference type="Rhea" id="RHEA:42916"/>
        <dbReference type="Rhea" id="RHEA-COMP:10000"/>
        <dbReference type="Rhea" id="RHEA-COMP:10001"/>
        <dbReference type="Rhea" id="RHEA-COMP:10152"/>
        <dbReference type="Rhea" id="RHEA-COMP:10282"/>
        <dbReference type="ChEBI" id="CHEBI:17319"/>
        <dbReference type="ChEBI" id="CHEBI:33737"/>
        <dbReference type="ChEBI" id="CHEBI:33738"/>
        <dbReference type="ChEBI" id="CHEBI:57844"/>
        <dbReference type="ChEBI" id="CHEBI:57856"/>
        <dbReference type="ChEBI" id="CHEBI:59789"/>
        <dbReference type="ChEBI" id="CHEBI:74411"/>
        <dbReference type="ChEBI" id="CHEBI:74497"/>
        <dbReference type="EC" id="2.1.1.192"/>
    </reaction>
</comment>
<evidence type="ECO:0000256" key="1">
    <source>
        <dbReference type="ARBA" id="ARBA00004496"/>
    </source>
</evidence>
<dbReference type="HAMAP" id="MF_01849">
    <property type="entry name" value="RNA_methyltr_RlmN"/>
    <property type="match status" value="1"/>
</dbReference>
<keyword evidence="11 12" id="KW-0411">Iron-sulfur</keyword>
<evidence type="ECO:0000256" key="12">
    <source>
        <dbReference type="HAMAP-Rule" id="MF_01849"/>
    </source>
</evidence>
<dbReference type="InterPro" id="IPR027492">
    <property type="entry name" value="RNA_MTrfase_RlmN"/>
</dbReference>
<feature type="domain" description="Radical SAM core" evidence="13">
    <location>
        <begin position="105"/>
        <end position="340"/>
    </location>
</feature>
<comment type="catalytic activity">
    <reaction evidence="12">
        <text>adenosine(37) in tRNA + 2 reduced [2Fe-2S]-[ferredoxin] + 2 S-adenosyl-L-methionine = 2-methyladenosine(37) in tRNA + 5'-deoxyadenosine + L-methionine + 2 oxidized [2Fe-2S]-[ferredoxin] + S-adenosyl-L-homocysteine</text>
        <dbReference type="Rhea" id="RHEA:43332"/>
        <dbReference type="Rhea" id="RHEA-COMP:10000"/>
        <dbReference type="Rhea" id="RHEA-COMP:10001"/>
        <dbReference type="Rhea" id="RHEA-COMP:10162"/>
        <dbReference type="Rhea" id="RHEA-COMP:10485"/>
        <dbReference type="ChEBI" id="CHEBI:17319"/>
        <dbReference type="ChEBI" id="CHEBI:33737"/>
        <dbReference type="ChEBI" id="CHEBI:33738"/>
        <dbReference type="ChEBI" id="CHEBI:57844"/>
        <dbReference type="ChEBI" id="CHEBI:57856"/>
        <dbReference type="ChEBI" id="CHEBI:59789"/>
        <dbReference type="ChEBI" id="CHEBI:74411"/>
        <dbReference type="ChEBI" id="CHEBI:74497"/>
        <dbReference type="EC" id="2.1.1.192"/>
    </reaction>
</comment>
<dbReference type="NCBIfam" id="TIGR00048">
    <property type="entry name" value="rRNA_mod_RlmN"/>
    <property type="match status" value="1"/>
</dbReference>
<dbReference type="GO" id="GO:0046872">
    <property type="term" value="F:metal ion binding"/>
    <property type="evidence" value="ECO:0007669"/>
    <property type="project" value="UniProtKB-KW"/>
</dbReference>
<comment type="cofactor">
    <cofactor evidence="12">
        <name>[4Fe-4S] cluster</name>
        <dbReference type="ChEBI" id="CHEBI:49883"/>
    </cofactor>
    <text evidence="12">Binds 1 [4Fe-4S] cluster. The cluster is coordinated with 3 cysteines and an exchangeable S-adenosyl-L-methionine.</text>
</comment>
<dbReference type="GO" id="GO:0005737">
    <property type="term" value="C:cytoplasm"/>
    <property type="evidence" value="ECO:0007669"/>
    <property type="project" value="UniProtKB-SubCell"/>
</dbReference>
<sequence length="359" mass="40666">MKEAKADIRGLTLEEMKELLTSLGEKSFRGQQIFQWVQDKAVQNWTEMRNIGQETKTKLEQYAEFTPHKLLTERISHDGTRKFLWELKDGRNIESVLLHHTGDITKTRYTVCLSTQVGCPMGCGFCATGKLKFTRNLTAGEIAGQVLDITYHRRKVENDFKINNVVYMGMGEPLLNLAAVLKSIRILNHEQGQNIGIRRFTISTCGLVPQIRELAREKLDIVLAVSLHAPTNELRNQIMPVNQKYPLEELIKACREYIELTGRRITFEYALVKGFNDGLKEVHALVKLLRGLEANVNIIPVNTTDNNVYQRPALTEVYRFVKALEDNGIKAVIREEKGSDIQAACGQLAGTYPVNVAPR</sequence>
<dbReference type="GO" id="GO:0030488">
    <property type="term" value="P:tRNA methylation"/>
    <property type="evidence" value="ECO:0007669"/>
    <property type="project" value="UniProtKB-UniRule"/>
</dbReference>
<keyword evidence="9 12" id="KW-0479">Metal-binding</keyword>
<comment type="function">
    <text evidence="12">Specifically methylates position 2 of adenine 2503 in 23S rRNA and position 2 of adenine 37 in tRNAs.</text>
</comment>
<feature type="binding site" evidence="12">
    <location>
        <position position="119"/>
    </location>
    <ligand>
        <name>[4Fe-4S] cluster</name>
        <dbReference type="ChEBI" id="CHEBI:49883"/>
        <note>4Fe-4S-S-AdoMet</note>
    </ligand>
</feature>
<dbReference type="InterPro" id="IPR013785">
    <property type="entry name" value="Aldolase_TIM"/>
</dbReference>
<evidence type="ECO:0000256" key="3">
    <source>
        <dbReference type="ARBA" id="ARBA00022490"/>
    </source>
</evidence>
<comment type="miscellaneous">
    <text evidence="12">Reaction proceeds by a ping-pong mechanism involving intermediate methylation of a conserved cysteine residue.</text>
</comment>
<dbReference type="Pfam" id="PF04055">
    <property type="entry name" value="Radical_SAM"/>
    <property type="match status" value="1"/>
</dbReference>
<evidence type="ECO:0000256" key="8">
    <source>
        <dbReference type="ARBA" id="ARBA00022694"/>
    </source>
</evidence>
<dbReference type="AlphaFoldDB" id="A0A7G6E1N5"/>
<feature type="active site" description="S-methylcysteine intermediate" evidence="12">
    <location>
        <position position="345"/>
    </location>
</feature>
<dbReference type="PANTHER" id="PTHR30544:SF5">
    <property type="entry name" value="RADICAL SAM CORE DOMAIN-CONTAINING PROTEIN"/>
    <property type="match status" value="1"/>
</dbReference>
<dbReference type="GO" id="GO:0070475">
    <property type="term" value="P:rRNA base methylation"/>
    <property type="evidence" value="ECO:0007669"/>
    <property type="project" value="UniProtKB-UniRule"/>
</dbReference>
<feature type="binding site" evidence="12">
    <location>
        <begin position="226"/>
        <end position="228"/>
    </location>
    <ligand>
        <name>S-adenosyl-L-methionine</name>
        <dbReference type="ChEBI" id="CHEBI:59789"/>
    </ligand>
</feature>
<name>A0A7G6E1N5_THEFR</name>
<dbReference type="FunFam" id="3.20.20.70:FF:000014">
    <property type="entry name" value="Probable dual-specificity RNA methyltransferase RlmN"/>
    <property type="match status" value="1"/>
</dbReference>
<dbReference type="InterPro" id="IPR004383">
    <property type="entry name" value="rRNA_lsu_MTrfase_RlmN/Cfr"/>
</dbReference>
<accession>A0A7G6E1N5</accession>
<dbReference type="GO" id="GO:0051539">
    <property type="term" value="F:4 iron, 4 sulfur cluster binding"/>
    <property type="evidence" value="ECO:0007669"/>
    <property type="project" value="UniProtKB-UniRule"/>
</dbReference>
<evidence type="ECO:0000256" key="9">
    <source>
        <dbReference type="ARBA" id="ARBA00022723"/>
    </source>
</evidence>
<evidence type="ECO:0000256" key="11">
    <source>
        <dbReference type="ARBA" id="ARBA00023014"/>
    </source>
</evidence>
<feature type="binding site" evidence="12">
    <location>
        <position position="302"/>
    </location>
    <ligand>
        <name>S-adenosyl-L-methionine</name>
        <dbReference type="ChEBI" id="CHEBI:59789"/>
    </ligand>
</feature>
<dbReference type="Proteomes" id="UP000515847">
    <property type="component" value="Chromosome"/>
</dbReference>
<dbReference type="GO" id="GO:0002935">
    <property type="term" value="F:tRNA (adenine(37)-C2)-methyltransferase activity"/>
    <property type="evidence" value="ECO:0007669"/>
    <property type="project" value="UniProtKB-UniRule"/>
</dbReference>
<keyword evidence="4 12" id="KW-0698">rRNA processing</keyword>
<evidence type="ECO:0000256" key="10">
    <source>
        <dbReference type="ARBA" id="ARBA00023004"/>
    </source>
</evidence>
<organism evidence="14 15">
    <name type="scientific">Thermanaerosceptrum fracticalcis</name>
    <dbReference type="NCBI Taxonomy" id="1712410"/>
    <lineage>
        <taxon>Bacteria</taxon>
        <taxon>Bacillati</taxon>
        <taxon>Bacillota</taxon>
        <taxon>Clostridia</taxon>
        <taxon>Eubacteriales</taxon>
        <taxon>Peptococcaceae</taxon>
        <taxon>Thermanaerosceptrum</taxon>
    </lineage>
</organism>
<dbReference type="InterPro" id="IPR048641">
    <property type="entry name" value="RlmN_N"/>
</dbReference>
<dbReference type="CDD" id="cd01335">
    <property type="entry name" value="Radical_SAM"/>
    <property type="match status" value="1"/>
</dbReference>
<dbReference type="Gene3D" id="3.20.20.70">
    <property type="entry name" value="Aldolase class I"/>
    <property type="match status" value="1"/>
</dbReference>
<keyword evidence="10 12" id="KW-0408">Iron</keyword>
<protein>
    <recommendedName>
        <fullName evidence="12">Probable dual-specificity RNA methyltransferase RlmN</fullName>
        <ecNumber evidence="12">2.1.1.192</ecNumber>
    </recommendedName>
    <alternativeName>
        <fullName evidence="12">23S rRNA (adenine(2503)-C(2))-methyltransferase</fullName>
    </alternativeName>
    <alternativeName>
        <fullName evidence="12">23S rRNA m2A2503 methyltransferase</fullName>
    </alternativeName>
    <alternativeName>
        <fullName evidence="12">Ribosomal RNA large subunit methyltransferase N</fullName>
    </alternativeName>
    <alternativeName>
        <fullName evidence="12">tRNA (adenine(37)-C(2))-methyltransferase</fullName>
    </alternativeName>
    <alternativeName>
        <fullName evidence="12">tRNA m2A37 methyltransferase</fullName>
    </alternativeName>
</protein>
<feature type="binding site" evidence="12">
    <location>
        <position position="126"/>
    </location>
    <ligand>
        <name>[4Fe-4S] cluster</name>
        <dbReference type="ChEBI" id="CHEBI:49883"/>
        <note>4Fe-4S-S-AdoMet</note>
    </ligand>
</feature>
<dbReference type="EC" id="2.1.1.192" evidence="12"/>
<dbReference type="InterPro" id="IPR058240">
    <property type="entry name" value="rSAM_sf"/>
</dbReference>
<dbReference type="SFLD" id="SFLDG01062">
    <property type="entry name" value="methyltransferase_(Class_A)"/>
    <property type="match status" value="1"/>
</dbReference>
<keyword evidence="6 12" id="KW-0808">Transferase</keyword>
<dbReference type="Gene3D" id="1.10.150.530">
    <property type="match status" value="1"/>
</dbReference>
<feature type="binding site" evidence="12">
    <location>
        <begin position="171"/>
        <end position="172"/>
    </location>
    <ligand>
        <name>S-adenosyl-L-methionine</name>
        <dbReference type="ChEBI" id="CHEBI:59789"/>
    </ligand>
</feature>
<evidence type="ECO:0000256" key="4">
    <source>
        <dbReference type="ARBA" id="ARBA00022552"/>
    </source>
</evidence>
<feature type="active site" description="Proton acceptor" evidence="12">
    <location>
        <position position="94"/>
    </location>
</feature>